<name>A0A2T5I656_9PROT</name>
<dbReference type="Proteomes" id="UP000244152">
    <property type="component" value="Unassembled WGS sequence"/>
</dbReference>
<evidence type="ECO:0000256" key="1">
    <source>
        <dbReference type="SAM" id="MobiDB-lite"/>
    </source>
</evidence>
<gene>
    <name evidence="2" type="ORF">C8R21_13013</name>
</gene>
<protein>
    <submittedName>
        <fullName evidence="2">Uncharacterized protein</fullName>
    </submittedName>
</protein>
<sequence>MKRKSEGKGCKNNAVSEFQVDKGTDDGSPLQSQESPQYIHYVSALKILSERLGTTPGELAVWGMMGWDFGGLDVYRNPKVFGPFAPLHYQGYFVADYRQLLVAWWFLLDQVKNFKPTHRYISSSQLIERWSEHPNLNMEAFIHCKIVEGELLDLHPSCGGTQWSKGDDFPPKEWAMFSLDQIKQIEAECFHEGPPSCKDEGDKQRLGVSAQRIIEVFSFWKKDRWKNILSRPGQWLEDARIGPVVHRKAALWNPAEVANCLWTYRLKYSEAANKQMRFAARLIPSKEELEKLVRENFPEWQQDWQPDLD</sequence>
<dbReference type="RefSeq" id="WP_107763093.1">
    <property type="nucleotide sequence ID" value="NZ_QAOK01000030.1"/>
</dbReference>
<feature type="region of interest" description="Disordered" evidence="1">
    <location>
        <begin position="1"/>
        <end position="32"/>
    </location>
</feature>
<evidence type="ECO:0000313" key="2">
    <source>
        <dbReference type="EMBL" id="PTQ79301.1"/>
    </source>
</evidence>
<comment type="caution">
    <text evidence="2">The sequence shown here is derived from an EMBL/GenBank/DDBJ whole genome shotgun (WGS) entry which is preliminary data.</text>
</comment>
<evidence type="ECO:0000313" key="3">
    <source>
        <dbReference type="Proteomes" id="UP000244152"/>
    </source>
</evidence>
<reference evidence="2 3" key="1">
    <citation type="submission" date="2018-04" db="EMBL/GenBank/DDBJ databases">
        <title>Active sludge and wastewater microbial communities from Klosterneuburg, Austria.</title>
        <authorList>
            <person name="Wagner M."/>
        </authorList>
    </citation>
    <scope>NUCLEOTIDE SEQUENCE [LARGE SCALE GENOMIC DNA]</scope>
    <source>
        <strain evidence="2 3">Nl12</strain>
    </source>
</reference>
<dbReference type="EMBL" id="QAOK01000030">
    <property type="protein sequence ID" value="PTQ79301.1"/>
    <property type="molecule type" value="Genomic_DNA"/>
</dbReference>
<organism evidence="2 3">
    <name type="scientific">Nitrosospira multiformis</name>
    <dbReference type="NCBI Taxonomy" id="1231"/>
    <lineage>
        <taxon>Bacteria</taxon>
        <taxon>Pseudomonadati</taxon>
        <taxon>Pseudomonadota</taxon>
        <taxon>Betaproteobacteria</taxon>
        <taxon>Nitrosomonadales</taxon>
        <taxon>Nitrosomonadaceae</taxon>
        <taxon>Nitrosospira</taxon>
    </lineage>
</organism>
<accession>A0A2T5I656</accession>
<dbReference type="AlphaFoldDB" id="A0A2T5I656"/>
<proteinExistence type="predicted"/>